<sequence length="81" mass="9281">MDDIWSVVDGLITVTDAKDKDRKANSESFYFIIDPVNYVHIEEARTTKDVWNSLKKAFEDGGLTYKVGLLIELVTTRLEEL</sequence>
<keyword evidence="2" id="KW-1185">Reference proteome</keyword>
<comment type="caution">
    <text evidence="1">The sequence shown here is derived from an EMBL/GenBank/DDBJ whole genome shotgun (WGS) entry which is preliminary data.</text>
</comment>
<gene>
    <name evidence="1" type="ORF">PR048_026639</name>
</gene>
<reference evidence="1 2" key="1">
    <citation type="submission" date="2023-02" db="EMBL/GenBank/DDBJ databases">
        <title>LHISI_Scaffold_Assembly.</title>
        <authorList>
            <person name="Stuart O.P."/>
            <person name="Cleave R."/>
            <person name="Magrath M.J.L."/>
            <person name="Mikheyev A.S."/>
        </authorList>
    </citation>
    <scope>NUCLEOTIDE SEQUENCE [LARGE SCALE GENOMIC DNA]</scope>
    <source>
        <strain evidence="1">Daus_M_001</strain>
        <tissue evidence="1">Leg muscle</tissue>
    </source>
</reference>
<dbReference type="EMBL" id="JARBHB010000011">
    <property type="protein sequence ID" value="KAJ8873023.1"/>
    <property type="molecule type" value="Genomic_DNA"/>
</dbReference>
<evidence type="ECO:0000313" key="2">
    <source>
        <dbReference type="Proteomes" id="UP001159363"/>
    </source>
</evidence>
<protein>
    <submittedName>
        <fullName evidence="1">Uncharacterized protein</fullName>
    </submittedName>
</protein>
<organism evidence="1 2">
    <name type="scientific">Dryococelus australis</name>
    <dbReference type="NCBI Taxonomy" id="614101"/>
    <lineage>
        <taxon>Eukaryota</taxon>
        <taxon>Metazoa</taxon>
        <taxon>Ecdysozoa</taxon>
        <taxon>Arthropoda</taxon>
        <taxon>Hexapoda</taxon>
        <taxon>Insecta</taxon>
        <taxon>Pterygota</taxon>
        <taxon>Neoptera</taxon>
        <taxon>Polyneoptera</taxon>
        <taxon>Phasmatodea</taxon>
        <taxon>Verophasmatodea</taxon>
        <taxon>Anareolatae</taxon>
        <taxon>Phasmatidae</taxon>
        <taxon>Eurycanthinae</taxon>
        <taxon>Dryococelus</taxon>
    </lineage>
</organism>
<accession>A0ABQ9GLY2</accession>
<dbReference type="Proteomes" id="UP001159363">
    <property type="component" value="Chromosome 10"/>
</dbReference>
<evidence type="ECO:0000313" key="1">
    <source>
        <dbReference type="EMBL" id="KAJ8873023.1"/>
    </source>
</evidence>
<proteinExistence type="predicted"/>
<name>A0ABQ9GLY2_9NEOP</name>